<dbReference type="EC" id="2.1.1.77" evidence="3"/>
<evidence type="ECO:0000256" key="11">
    <source>
        <dbReference type="ARBA" id="ARBA00031350"/>
    </source>
</evidence>
<dbReference type="InterPro" id="IPR000682">
    <property type="entry name" value="PCMT"/>
</dbReference>
<evidence type="ECO:0000256" key="3">
    <source>
        <dbReference type="ARBA" id="ARBA00011890"/>
    </source>
</evidence>
<keyword evidence="6" id="KW-0489">Methyltransferase</keyword>
<evidence type="ECO:0000256" key="5">
    <source>
        <dbReference type="ARBA" id="ARBA00022490"/>
    </source>
</evidence>
<keyword evidence="5" id="KW-0963">Cytoplasm</keyword>
<evidence type="ECO:0000256" key="10">
    <source>
        <dbReference type="ARBA" id="ARBA00031323"/>
    </source>
</evidence>
<dbReference type="SUPFAM" id="SSF53335">
    <property type="entry name" value="S-adenosyl-L-methionine-dependent methyltransferases"/>
    <property type="match status" value="1"/>
</dbReference>
<dbReference type="CDD" id="cd02440">
    <property type="entry name" value="AdoMet_MTases"/>
    <property type="match status" value="1"/>
</dbReference>
<evidence type="ECO:0000256" key="1">
    <source>
        <dbReference type="ARBA" id="ARBA00004496"/>
    </source>
</evidence>
<evidence type="ECO:0000256" key="9">
    <source>
        <dbReference type="ARBA" id="ARBA00030757"/>
    </source>
</evidence>
<dbReference type="EMBL" id="JBICBM010000015">
    <property type="protein sequence ID" value="MFF9885730.1"/>
    <property type="molecule type" value="Genomic_DNA"/>
</dbReference>
<evidence type="ECO:0000256" key="4">
    <source>
        <dbReference type="ARBA" id="ARBA00013346"/>
    </source>
</evidence>
<proteinExistence type="inferred from homology"/>
<evidence type="ECO:0000256" key="8">
    <source>
        <dbReference type="ARBA" id="ARBA00022691"/>
    </source>
</evidence>
<evidence type="ECO:0000256" key="2">
    <source>
        <dbReference type="ARBA" id="ARBA00005369"/>
    </source>
</evidence>
<dbReference type="PANTHER" id="PTHR11579">
    <property type="entry name" value="PROTEIN-L-ISOASPARTATE O-METHYLTRANSFERASE"/>
    <property type="match status" value="1"/>
</dbReference>
<comment type="caution">
    <text evidence="12">The sequence shown here is derived from an EMBL/GenBank/DDBJ whole genome shotgun (WGS) entry which is preliminary data.</text>
</comment>
<dbReference type="Pfam" id="PF01135">
    <property type="entry name" value="PCMT"/>
    <property type="match status" value="1"/>
</dbReference>
<keyword evidence="8" id="KW-0949">S-adenosyl-L-methionine</keyword>
<evidence type="ECO:0000313" key="13">
    <source>
        <dbReference type="Proteomes" id="UP001603418"/>
    </source>
</evidence>
<sequence length="378" mass="41083">MDEPWESHARQLTGTVVRPESRWHEPLATVPRHLFVPRWWVRGEGGRVVRDGPGDPDAWMRAAYRDRTLVTRVGPLHADHAEPGTVVRGRTTSSSTMPSLVVTMYRYASLGEGCRTLVTTGSGYGTALLCRRIGADQVTSVDVDPYLVQAAAERLGSIGLSPHLAVADLTQPLPDQYDRIVATVSVPRIPAGWLAALRQGGRLVTTVSDTGLLIVADKTDDGGATGHVAWDRASFMSARTGDDYSPSTLDAVFDLATTADGEVSVSPLPVLDVAQAWEVWSMLTLTAPGIEHRTDTAADGTRTTWMAHPDGSWARARTPAGERTSTVHQGGPRRLYDLLEEIRWRWIEHGELPVYGAQARIAPDGAMTLSRQGWSAIL</sequence>
<dbReference type="InterPro" id="IPR029063">
    <property type="entry name" value="SAM-dependent_MTases_sf"/>
</dbReference>
<dbReference type="Proteomes" id="UP001603418">
    <property type="component" value="Unassembled WGS sequence"/>
</dbReference>
<evidence type="ECO:0000313" key="12">
    <source>
        <dbReference type="EMBL" id="MFF9885730.1"/>
    </source>
</evidence>
<dbReference type="Gene3D" id="3.40.50.150">
    <property type="entry name" value="Vaccinia Virus protein VP39"/>
    <property type="match status" value="1"/>
</dbReference>
<organism evidence="12 13">
    <name type="scientific">Streptomyces eurythermus</name>
    <dbReference type="NCBI Taxonomy" id="42237"/>
    <lineage>
        <taxon>Bacteria</taxon>
        <taxon>Bacillati</taxon>
        <taxon>Actinomycetota</taxon>
        <taxon>Actinomycetes</taxon>
        <taxon>Kitasatosporales</taxon>
        <taxon>Streptomycetaceae</taxon>
        <taxon>Streptomyces</taxon>
    </lineage>
</organism>
<comment type="similarity">
    <text evidence="2">Belongs to the methyltransferase superfamily. L-isoaspartyl/D-aspartyl protein methyltransferase family.</text>
</comment>
<evidence type="ECO:0000256" key="7">
    <source>
        <dbReference type="ARBA" id="ARBA00022679"/>
    </source>
</evidence>
<keyword evidence="7" id="KW-0808">Transferase</keyword>
<dbReference type="PANTHER" id="PTHR11579:SF0">
    <property type="entry name" value="PROTEIN-L-ISOASPARTATE(D-ASPARTATE) O-METHYLTRANSFERASE"/>
    <property type="match status" value="1"/>
</dbReference>
<protein>
    <recommendedName>
        <fullName evidence="4">Protein-L-isoaspartate O-methyltransferase</fullName>
        <ecNumber evidence="3">2.1.1.77</ecNumber>
    </recommendedName>
    <alternativeName>
        <fullName evidence="11">L-isoaspartyl protein carboxyl methyltransferase</fullName>
    </alternativeName>
    <alternativeName>
        <fullName evidence="9">Protein L-isoaspartyl methyltransferase</fullName>
    </alternativeName>
    <alternativeName>
        <fullName evidence="10">Protein-beta-aspartate methyltransferase</fullName>
    </alternativeName>
</protein>
<accession>A0ABW6Z3L5</accession>
<dbReference type="RefSeq" id="WP_030785864.1">
    <property type="nucleotide sequence ID" value="NZ_JBFACJ010000024.1"/>
</dbReference>
<comment type="subcellular location">
    <subcellularLocation>
        <location evidence="1">Cytoplasm</location>
    </subcellularLocation>
</comment>
<evidence type="ECO:0000256" key="6">
    <source>
        <dbReference type="ARBA" id="ARBA00022603"/>
    </source>
</evidence>
<keyword evidence="13" id="KW-1185">Reference proteome</keyword>
<name>A0ABW6Z3L5_9ACTN</name>
<reference evidence="12 13" key="1">
    <citation type="submission" date="2024-10" db="EMBL/GenBank/DDBJ databases">
        <title>The Natural Products Discovery Center: Release of the First 8490 Sequenced Strains for Exploring Actinobacteria Biosynthetic Diversity.</title>
        <authorList>
            <person name="Kalkreuter E."/>
            <person name="Kautsar S.A."/>
            <person name="Yang D."/>
            <person name="Bader C.D."/>
            <person name="Teijaro C.N."/>
            <person name="Fluegel L."/>
            <person name="Davis C.M."/>
            <person name="Simpson J.R."/>
            <person name="Lauterbach L."/>
            <person name="Steele A.D."/>
            <person name="Gui C."/>
            <person name="Meng S."/>
            <person name="Li G."/>
            <person name="Viehrig K."/>
            <person name="Ye F."/>
            <person name="Su P."/>
            <person name="Kiefer A.F."/>
            <person name="Nichols A."/>
            <person name="Cepeda A.J."/>
            <person name="Yan W."/>
            <person name="Fan B."/>
            <person name="Jiang Y."/>
            <person name="Adhikari A."/>
            <person name="Zheng C.-J."/>
            <person name="Schuster L."/>
            <person name="Cowan T.M."/>
            <person name="Smanski M.J."/>
            <person name="Chevrette M.G."/>
            <person name="De Carvalho L.P.S."/>
            <person name="Shen B."/>
        </authorList>
    </citation>
    <scope>NUCLEOTIDE SEQUENCE [LARGE SCALE GENOMIC DNA]</scope>
    <source>
        <strain evidence="12 13">NPDC013366</strain>
    </source>
</reference>
<gene>
    <name evidence="12" type="ORF">ACF1HC_29670</name>
</gene>